<gene>
    <name evidence="7" type="ORF">VC03_00740</name>
</gene>
<keyword evidence="5 6" id="KW-0224">Dipeptidase</keyword>
<proteinExistence type="inferred from homology"/>
<dbReference type="OrthoDB" id="9764088at2"/>
<dbReference type="EC" id="3.4.-.-" evidence="6"/>
<dbReference type="NCBIfam" id="NF033678">
    <property type="entry name" value="C69_fam_dipept"/>
    <property type="match status" value="1"/>
</dbReference>
<comment type="catalytic activity">
    <reaction evidence="1">
        <text>an L-aminoacyl-L-amino acid + H2O = 2 an L-alpha-amino acid</text>
        <dbReference type="Rhea" id="RHEA:48940"/>
        <dbReference type="ChEBI" id="CHEBI:15377"/>
        <dbReference type="ChEBI" id="CHEBI:59869"/>
        <dbReference type="ChEBI" id="CHEBI:77460"/>
        <dbReference type="EC" id="3.4.13.19"/>
    </reaction>
</comment>
<dbReference type="InterPro" id="IPR047804">
    <property type="entry name" value="C69_dipept_A-like"/>
</dbReference>
<evidence type="ECO:0000256" key="2">
    <source>
        <dbReference type="ARBA" id="ARBA00007225"/>
    </source>
</evidence>
<dbReference type="PANTHER" id="PTHR12994:SF17">
    <property type="entry name" value="LD30995P"/>
    <property type="match status" value="1"/>
</dbReference>
<evidence type="ECO:0000256" key="5">
    <source>
        <dbReference type="ARBA" id="ARBA00022997"/>
    </source>
</evidence>
<evidence type="ECO:0000256" key="4">
    <source>
        <dbReference type="ARBA" id="ARBA00022801"/>
    </source>
</evidence>
<dbReference type="Proteomes" id="UP000033103">
    <property type="component" value="Chromosome"/>
</dbReference>
<dbReference type="GO" id="GO:0006508">
    <property type="term" value="P:proteolysis"/>
    <property type="evidence" value="ECO:0007669"/>
    <property type="project" value="UniProtKB-KW"/>
</dbReference>
<dbReference type="GO" id="GO:0070004">
    <property type="term" value="F:cysteine-type exopeptidase activity"/>
    <property type="evidence" value="ECO:0007669"/>
    <property type="project" value="InterPro"/>
</dbReference>
<evidence type="ECO:0000256" key="1">
    <source>
        <dbReference type="ARBA" id="ARBA00001670"/>
    </source>
</evidence>
<accession>A0A0E3ZA73</accession>
<protein>
    <recommendedName>
        <fullName evidence="6">Dipeptidase</fullName>
        <ecNumber evidence="6">3.4.-.-</ecNumber>
    </recommendedName>
</protein>
<dbReference type="PANTHER" id="PTHR12994">
    <property type="entry name" value="SECERNIN"/>
    <property type="match status" value="1"/>
</dbReference>
<evidence type="ECO:0000313" key="7">
    <source>
        <dbReference type="EMBL" id="AKC95117.1"/>
    </source>
</evidence>
<keyword evidence="8" id="KW-1185">Reference proteome</keyword>
<sequence length="464" mass="53726">MCTTVIVGKKASLNGKNIIARNEDSHETTNPKRFEFVKKALAKDGIYESYLTKVKIELPKESMSYTAMPDVVSDTFNRGRFGEASINEKNVAISSTESLYGNERVLAYDPLVKDGIAEDAINDILAPYVKTAREAVEMLGRLIEKYGSAEGNGILFADEEEIWYMEIPTGHHYVAVKLPSDMYGVAPNCVCIEKIDFNDSENYIWSNGIQEFVEKHKLNPDKDTFNFRHIFGTYSELDRVYNTSRAWYAHRYLDKNFNLGPTAKDIPFLNKADRLISVEDVQFILSSHYNETEFDPIGKGTEEQKTRFRAISLSRTQQSHVLEMDEYSIQWVAFATTAFTPYVPFFVDVNDTPVEYRDTTFELDMKYAYWLFKVFSYYVETHYGAFSKENTQYLEDLRAYGRRRVYEVKEALKDYNKQNCREFLTEQNEITAKYVLDKTRKLLNSFMTRALSASKMSFTMDENL</sequence>
<reference evidence="7 8" key="1">
    <citation type="journal article" date="2012" name="BMC Genomics">
        <title>Genomic sequence analysis and characterization of Sneathia amnii sp. nov.</title>
        <authorList>
            <consortium name="Vaginal Microbiome Consortium (additional members)"/>
            <person name="Harwich M.D.Jr."/>
            <person name="Serrano M.G."/>
            <person name="Fettweis J.M."/>
            <person name="Alves J.M."/>
            <person name="Reimers M.A."/>
            <person name="Buck G.A."/>
            <person name="Jefferson K.K."/>
        </authorList>
    </citation>
    <scope>NUCLEOTIDE SEQUENCE [LARGE SCALE GENOMIC DNA]</scope>
    <source>
        <strain evidence="7 8">SN35</strain>
    </source>
</reference>
<dbReference type="RefSeq" id="WP_046328223.1">
    <property type="nucleotide sequence ID" value="NZ_CP011280.1"/>
</dbReference>
<dbReference type="Pfam" id="PF03577">
    <property type="entry name" value="Peptidase_C69"/>
    <property type="match status" value="1"/>
</dbReference>
<dbReference type="EMBL" id="CP011280">
    <property type="protein sequence ID" value="AKC95117.1"/>
    <property type="molecule type" value="Genomic_DNA"/>
</dbReference>
<dbReference type="KEGG" id="sns:VC03_00740"/>
<dbReference type="InterPro" id="IPR005322">
    <property type="entry name" value="Peptidase_C69"/>
</dbReference>
<dbReference type="PATRIC" id="fig|1069640.6.peg.140"/>
<name>A0A0E3ZA73_9FUSO</name>
<keyword evidence="3 6" id="KW-0645">Protease</keyword>
<dbReference type="Gene3D" id="3.60.60.10">
    <property type="entry name" value="Penicillin V Acylase, Chain A"/>
    <property type="match status" value="1"/>
</dbReference>
<dbReference type="HOGENOM" id="CLU_014823_4_2_0"/>
<comment type="similarity">
    <text evidence="2 6">Belongs to the peptidase C69 family.</text>
</comment>
<evidence type="ECO:0000256" key="6">
    <source>
        <dbReference type="RuleBase" id="RU364089"/>
    </source>
</evidence>
<keyword evidence="4 6" id="KW-0378">Hydrolase</keyword>
<organism evidence="7 8">
    <name type="scientific">Sneathia vaginalis</name>
    <dbReference type="NCBI Taxonomy" id="187101"/>
    <lineage>
        <taxon>Bacteria</taxon>
        <taxon>Fusobacteriati</taxon>
        <taxon>Fusobacteriota</taxon>
        <taxon>Fusobacteriia</taxon>
        <taxon>Fusobacteriales</taxon>
        <taxon>Leptotrichiaceae</taxon>
        <taxon>Sneathia</taxon>
    </lineage>
</organism>
<dbReference type="GO" id="GO:0016805">
    <property type="term" value="F:dipeptidase activity"/>
    <property type="evidence" value="ECO:0007669"/>
    <property type="project" value="UniProtKB-KW"/>
</dbReference>
<dbReference type="STRING" id="187101.VC03_00740"/>
<evidence type="ECO:0000256" key="3">
    <source>
        <dbReference type="ARBA" id="ARBA00022670"/>
    </source>
</evidence>
<dbReference type="AlphaFoldDB" id="A0A0E3ZA73"/>
<evidence type="ECO:0000313" key="8">
    <source>
        <dbReference type="Proteomes" id="UP000033103"/>
    </source>
</evidence>